<dbReference type="AlphaFoldDB" id="A0A8H4VVW9"/>
<evidence type="ECO:0000313" key="3">
    <source>
        <dbReference type="Proteomes" id="UP000566819"/>
    </source>
</evidence>
<reference evidence="2 3" key="1">
    <citation type="submission" date="2020-03" db="EMBL/GenBank/DDBJ databases">
        <title>Draft Genome Sequence of Cudoniella acicularis.</title>
        <authorList>
            <person name="Buettner E."/>
            <person name="Kellner H."/>
        </authorList>
    </citation>
    <scope>NUCLEOTIDE SEQUENCE [LARGE SCALE GENOMIC DNA]</scope>
    <source>
        <strain evidence="2 3">DSM 108380</strain>
    </source>
</reference>
<dbReference type="EMBL" id="JAAMPI010001746">
    <property type="protein sequence ID" value="KAF4624177.1"/>
    <property type="molecule type" value="Genomic_DNA"/>
</dbReference>
<keyword evidence="3" id="KW-1185">Reference proteome</keyword>
<dbReference type="OrthoDB" id="435881at2759"/>
<accession>A0A8H4VVW9</accession>
<dbReference type="GO" id="GO:0005634">
    <property type="term" value="C:nucleus"/>
    <property type="evidence" value="ECO:0007669"/>
    <property type="project" value="TreeGrafter"/>
</dbReference>
<dbReference type="GO" id="GO:0032922">
    <property type="term" value="P:circadian regulation of gene expression"/>
    <property type="evidence" value="ECO:0007669"/>
    <property type="project" value="TreeGrafter"/>
</dbReference>
<dbReference type="InterPro" id="IPR036155">
    <property type="entry name" value="Crypto/Photolyase_N_sf"/>
</dbReference>
<dbReference type="Gene3D" id="3.40.50.620">
    <property type="entry name" value="HUPs"/>
    <property type="match status" value="1"/>
</dbReference>
<dbReference type="Pfam" id="PF00875">
    <property type="entry name" value="DNA_photolyase"/>
    <property type="match status" value="1"/>
</dbReference>
<dbReference type="Proteomes" id="UP000566819">
    <property type="component" value="Unassembled WGS sequence"/>
</dbReference>
<dbReference type="SUPFAM" id="SSF52425">
    <property type="entry name" value="Cryptochrome/photolyase, N-terminal domain"/>
    <property type="match status" value="1"/>
</dbReference>
<organism evidence="2 3">
    <name type="scientific">Cudoniella acicularis</name>
    <dbReference type="NCBI Taxonomy" id="354080"/>
    <lineage>
        <taxon>Eukaryota</taxon>
        <taxon>Fungi</taxon>
        <taxon>Dikarya</taxon>
        <taxon>Ascomycota</taxon>
        <taxon>Pezizomycotina</taxon>
        <taxon>Leotiomycetes</taxon>
        <taxon>Helotiales</taxon>
        <taxon>Tricladiaceae</taxon>
        <taxon>Cudoniella</taxon>
    </lineage>
</organism>
<comment type="caution">
    <text evidence="2">The sequence shown here is derived from an EMBL/GenBank/DDBJ whole genome shotgun (WGS) entry which is preliminary data.</text>
</comment>
<dbReference type="PANTHER" id="PTHR11455:SF9">
    <property type="entry name" value="CRYPTOCHROME CIRCADIAN CLOCK 5 ISOFORM X1"/>
    <property type="match status" value="1"/>
</dbReference>
<dbReference type="Gene3D" id="1.25.40.80">
    <property type="match status" value="1"/>
</dbReference>
<dbReference type="GO" id="GO:0005737">
    <property type="term" value="C:cytoplasm"/>
    <property type="evidence" value="ECO:0007669"/>
    <property type="project" value="TreeGrafter"/>
</dbReference>
<sequence length="198" mass="22141">MPKPRVIYWFRTDLRLHDSTALEAALDLNPEAFWPIWIWDPHYVYCAREGHYGAVTNSSRKIGGKPTMSIGQVQTAGPKIGEISRPIPAPKSLPDPGETTLDFTQEIPKQDLDFNSKERKHDDKSYEKISGPNGDFAVPTLEELGFPPATTPHRGRETLALSSFSKIIADEKYTATFEKPKTVPTDFSPSPLRLSLCT</sequence>
<proteinExistence type="predicted"/>
<dbReference type="GO" id="GO:0003904">
    <property type="term" value="F:deoxyribodipyrimidine photo-lyase activity"/>
    <property type="evidence" value="ECO:0007669"/>
    <property type="project" value="TreeGrafter"/>
</dbReference>
<evidence type="ECO:0000313" key="2">
    <source>
        <dbReference type="EMBL" id="KAF4624177.1"/>
    </source>
</evidence>
<dbReference type="InterPro" id="IPR002081">
    <property type="entry name" value="Cryptochrome/DNA_photolyase_1"/>
</dbReference>
<feature type="domain" description="Photolyase/cryptochrome alpha/beta" evidence="1">
    <location>
        <begin position="6"/>
        <end position="42"/>
    </location>
</feature>
<name>A0A8H4VVW9_9HELO</name>
<dbReference type="PANTHER" id="PTHR11455">
    <property type="entry name" value="CRYPTOCHROME"/>
    <property type="match status" value="1"/>
</dbReference>
<dbReference type="InterPro" id="IPR006050">
    <property type="entry name" value="DNA_photolyase_N"/>
</dbReference>
<gene>
    <name evidence="2" type="ORF">G7Y89_g13994</name>
</gene>
<protein>
    <recommendedName>
        <fullName evidence="1">Photolyase/cryptochrome alpha/beta domain-containing protein</fullName>
    </recommendedName>
</protein>
<dbReference type="GO" id="GO:0003677">
    <property type="term" value="F:DNA binding"/>
    <property type="evidence" value="ECO:0007669"/>
    <property type="project" value="TreeGrafter"/>
</dbReference>
<dbReference type="GO" id="GO:0071949">
    <property type="term" value="F:FAD binding"/>
    <property type="evidence" value="ECO:0007669"/>
    <property type="project" value="TreeGrafter"/>
</dbReference>
<dbReference type="GO" id="GO:0043153">
    <property type="term" value="P:entrainment of circadian clock by photoperiod"/>
    <property type="evidence" value="ECO:0007669"/>
    <property type="project" value="TreeGrafter"/>
</dbReference>
<dbReference type="InterPro" id="IPR014729">
    <property type="entry name" value="Rossmann-like_a/b/a_fold"/>
</dbReference>
<evidence type="ECO:0000259" key="1">
    <source>
        <dbReference type="Pfam" id="PF00875"/>
    </source>
</evidence>